<evidence type="ECO:0000256" key="1">
    <source>
        <dbReference type="ARBA" id="ARBA00004651"/>
    </source>
</evidence>
<dbReference type="InterPro" id="IPR032808">
    <property type="entry name" value="DoxX"/>
</dbReference>
<proteinExistence type="inferred from homology"/>
<evidence type="ECO:0000256" key="5">
    <source>
        <dbReference type="ARBA" id="ARBA00022989"/>
    </source>
</evidence>
<reference evidence="8 9" key="1">
    <citation type="submission" date="2019-02" db="EMBL/GenBank/DDBJ databases">
        <title>Deep-cultivation of Planctomycetes and their phenomic and genomic characterization uncovers novel biology.</title>
        <authorList>
            <person name="Wiegand S."/>
            <person name="Jogler M."/>
            <person name="Boedeker C."/>
            <person name="Pinto D."/>
            <person name="Vollmers J."/>
            <person name="Rivas-Marin E."/>
            <person name="Kohn T."/>
            <person name="Peeters S.H."/>
            <person name="Heuer A."/>
            <person name="Rast P."/>
            <person name="Oberbeckmann S."/>
            <person name="Bunk B."/>
            <person name="Jeske O."/>
            <person name="Meyerdierks A."/>
            <person name="Storesund J.E."/>
            <person name="Kallscheuer N."/>
            <person name="Luecker S."/>
            <person name="Lage O.M."/>
            <person name="Pohl T."/>
            <person name="Merkel B.J."/>
            <person name="Hornburger P."/>
            <person name="Mueller R.-W."/>
            <person name="Bruemmer F."/>
            <person name="Labrenz M."/>
            <person name="Spormann A.M."/>
            <person name="Op den Camp H."/>
            <person name="Overmann J."/>
            <person name="Amann R."/>
            <person name="Jetten M.S.M."/>
            <person name="Mascher T."/>
            <person name="Medema M.H."/>
            <person name="Devos D.P."/>
            <person name="Kaster A.-K."/>
            <person name="Ovreas L."/>
            <person name="Rohde M."/>
            <person name="Galperin M.Y."/>
            <person name="Jogler C."/>
        </authorList>
    </citation>
    <scope>NUCLEOTIDE SEQUENCE [LARGE SCALE GENOMIC DNA]</scope>
    <source>
        <strain evidence="8 9">Pan216</strain>
    </source>
</reference>
<dbReference type="EMBL" id="CP036279">
    <property type="protein sequence ID" value="QDU63815.1"/>
    <property type="molecule type" value="Genomic_DNA"/>
</dbReference>
<evidence type="ECO:0000256" key="7">
    <source>
        <dbReference type="SAM" id="Phobius"/>
    </source>
</evidence>
<evidence type="ECO:0000313" key="8">
    <source>
        <dbReference type="EMBL" id="QDU63815.1"/>
    </source>
</evidence>
<dbReference type="AlphaFoldDB" id="A0A518BA06"/>
<dbReference type="PANTHER" id="PTHR33452:SF1">
    <property type="entry name" value="INNER MEMBRANE PROTEIN YPHA-RELATED"/>
    <property type="match status" value="1"/>
</dbReference>
<keyword evidence="3" id="KW-1003">Cell membrane</keyword>
<name>A0A518BA06_9BACT</name>
<keyword evidence="9" id="KW-1185">Reference proteome</keyword>
<dbReference type="PANTHER" id="PTHR33452">
    <property type="entry name" value="OXIDOREDUCTASE CATD-RELATED"/>
    <property type="match status" value="1"/>
</dbReference>
<accession>A0A518BA06</accession>
<feature type="transmembrane region" description="Helical" evidence="7">
    <location>
        <begin position="6"/>
        <end position="26"/>
    </location>
</feature>
<comment type="similarity">
    <text evidence="2">Belongs to the DoxX family.</text>
</comment>
<dbReference type="InterPro" id="IPR051907">
    <property type="entry name" value="DoxX-like_oxidoreductase"/>
</dbReference>
<dbReference type="KEGG" id="knv:Pan216_46960"/>
<sequence>MVKLGQGLATLVGRLMLAAIFLLSGIKHLMGFSGSLAHLESHGITVLPTVQLAIAITALICGASTLILGWCARFGAFCLILFLIPATLVFHDFWAVPAEQVQMQTIQFLKNVGLMGAMLLVIGFGPGPWSVDECCRGKSAPAAVPEQETP</sequence>
<comment type="subcellular location">
    <subcellularLocation>
        <location evidence="1">Cell membrane</location>
        <topology evidence="1">Multi-pass membrane protein</topology>
    </subcellularLocation>
</comment>
<organism evidence="8 9">
    <name type="scientific">Kolteria novifilia</name>
    <dbReference type="NCBI Taxonomy" id="2527975"/>
    <lineage>
        <taxon>Bacteria</taxon>
        <taxon>Pseudomonadati</taxon>
        <taxon>Planctomycetota</taxon>
        <taxon>Planctomycetia</taxon>
        <taxon>Kolteriales</taxon>
        <taxon>Kolteriaceae</taxon>
        <taxon>Kolteria</taxon>
    </lineage>
</organism>
<feature type="transmembrane region" description="Helical" evidence="7">
    <location>
        <begin position="74"/>
        <end position="96"/>
    </location>
</feature>
<evidence type="ECO:0000256" key="2">
    <source>
        <dbReference type="ARBA" id="ARBA00006679"/>
    </source>
</evidence>
<protein>
    <submittedName>
        <fullName evidence="8">Inner membrane protein YphA</fullName>
    </submittedName>
</protein>
<dbReference type="OrthoDB" id="9792760at2"/>
<dbReference type="Pfam" id="PF07681">
    <property type="entry name" value="DoxX"/>
    <property type="match status" value="1"/>
</dbReference>
<evidence type="ECO:0000256" key="6">
    <source>
        <dbReference type="ARBA" id="ARBA00023136"/>
    </source>
</evidence>
<dbReference type="RefSeq" id="WP_145261566.1">
    <property type="nucleotide sequence ID" value="NZ_CP036279.1"/>
</dbReference>
<keyword evidence="6 7" id="KW-0472">Membrane</keyword>
<dbReference type="Proteomes" id="UP000317093">
    <property type="component" value="Chromosome"/>
</dbReference>
<gene>
    <name evidence="8" type="primary">yphA</name>
    <name evidence="8" type="ORF">Pan216_46960</name>
</gene>
<feature type="transmembrane region" description="Helical" evidence="7">
    <location>
        <begin position="108"/>
        <end position="129"/>
    </location>
</feature>
<feature type="transmembrane region" description="Helical" evidence="7">
    <location>
        <begin position="46"/>
        <end position="68"/>
    </location>
</feature>
<keyword evidence="4 7" id="KW-0812">Transmembrane</keyword>
<evidence type="ECO:0000313" key="9">
    <source>
        <dbReference type="Proteomes" id="UP000317093"/>
    </source>
</evidence>
<keyword evidence="5 7" id="KW-1133">Transmembrane helix</keyword>
<evidence type="ECO:0000256" key="4">
    <source>
        <dbReference type="ARBA" id="ARBA00022692"/>
    </source>
</evidence>
<dbReference type="GO" id="GO:0005886">
    <property type="term" value="C:plasma membrane"/>
    <property type="evidence" value="ECO:0007669"/>
    <property type="project" value="UniProtKB-SubCell"/>
</dbReference>
<evidence type="ECO:0000256" key="3">
    <source>
        <dbReference type="ARBA" id="ARBA00022475"/>
    </source>
</evidence>